<evidence type="ECO:0000256" key="1">
    <source>
        <dbReference type="SAM" id="Phobius"/>
    </source>
</evidence>
<reference evidence="3" key="1">
    <citation type="journal article" date="2019" name="Int. J. Syst. Evol. Microbiol.">
        <title>The Global Catalogue of Microorganisms (GCM) 10K type strain sequencing project: providing services to taxonomists for standard genome sequencing and annotation.</title>
        <authorList>
            <consortium name="The Broad Institute Genomics Platform"/>
            <consortium name="The Broad Institute Genome Sequencing Center for Infectious Disease"/>
            <person name="Wu L."/>
            <person name="Ma J."/>
        </authorList>
    </citation>
    <scope>NUCLEOTIDE SEQUENCE [LARGE SCALE GENOMIC DNA]</scope>
    <source>
        <strain evidence="3">CCUG 53252</strain>
    </source>
</reference>
<dbReference type="Proteomes" id="UP001595751">
    <property type="component" value="Unassembled WGS sequence"/>
</dbReference>
<keyword evidence="1" id="KW-0812">Transmembrane</keyword>
<evidence type="ECO:0008006" key="4">
    <source>
        <dbReference type="Google" id="ProtNLM"/>
    </source>
</evidence>
<comment type="caution">
    <text evidence="2">The sequence shown here is derived from an EMBL/GenBank/DDBJ whole genome shotgun (WGS) entry which is preliminary data.</text>
</comment>
<feature type="transmembrane region" description="Helical" evidence="1">
    <location>
        <begin position="137"/>
        <end position="157"/>
    </location>
</feature>
<evidence type="ECO:0000313" key="2">
    <source>
        <dbReference type="EMBL" id="MFC3849074.1"/>
    </source>
</evidence>
<keyword evidence="1" id="KW-0472">Membrane</keyword>
<feature type="transmembrane region" description="Helical" evidence="1">
    <location>
        <begin position="21"/>
        <end position="43"/>
    </location>
</feature>
<name>A0ABV7ZKI8_9CORY</name>
<dbReference type="EMBL" id="JBHRZN010000001">
    <property type="protein sequence ID" value="MFC3849074.1"/>
    <property type="molecule type" value="Genomic_DNA"/>
</dbReference>
<proteinExistence type="predicted"/>
<feature type="transmembrane region" description="Helical" evidence="1">
    <location>
        <begin position="84"/>
        <end position="104"/>
    </location>
</feature>
<dbReference type="RefSeq" id="WP_290291301.1">
    <property type="nucleotide sequence ID" value="NZ_CP047211.1"/>
</dbReference>
<gene>
    <name evidence="2" type="ORF">ACFORJ_02685</name>
</gene>
<keyword evidence="1" id="KW-1133">Transmembrane helix</keyword>
<sequence length="179" mass="19629">MNGNGKRDRRALASKTLRVGYAIAVGASWLWLPAIALFIRGYLTSGWWVTAFLMWLWAPAFTILNALLMGVVAFRWRSGAHAGFARLAVFVWWFLASLVVILPADFDDQESSPNRLLDWLSTWLPVESLPIDQWMELGIAIAIIAGMWWLVALGAVVTAKRAVAEDAAPEDSAAVTGAG</sequence>
<keyword evidence="3" id="KW-1185">Reference proteome</keyword>
<organism evidence="2 3">
    <name type="scientific">Corynebacterium hansenii</name>
    <dbReference type="NCBI Taxonomy" id="394964"/>
    <lineage>
        <taxon>Bacteria</taxon>
        <taxon>Bacillati</taxon>
        <taxon>Actinomycetota</taxon>
        <taxon>Actinomycetes</taxon>
        <taxon>Mycobacteriales</taxon>
        <taxon>Corynebacteriaceae</taxon>
        <taxon>Corynebacterium</taxon>
    </lineage>
</organism>
<accession>A0ABV7ZKI8</accession>
<protein>
    <recommendedName>
        <fullName evidence="4">Transmembrane protein</fullName>
    </recommendedName>
</protein>
<evidence type="ECO:0000313" key="3">
    <source>
        <dbReference type="Proteomes" id="UP001595751"/>
    </source>
</evidence>
<feature type="transmembrane region" description="Helical" evidence="1">
    <location>
        <begin position="49"/>
        <end position="72"/>
    </location>
</feature>